<dbReference type="OrthoDB" id="406838at2759"/>
<sequence>MASESSTKETILEQIIDVVGEHALDTVSPTTKLNIPIPPAPATPADDDFIPSCITQNPIPKALRNTKNKNLGAIMVGLNRECPRWVPGSVLKWVVVKEGFRTPADADYAAQHLHMACQKWNEFNVGVTFEWVTKPADATFALWHGGSQGGVLASAFFPNPNDMSNMLVYNAAFAMPKWKANLWKVFMHELGHVLGLRHEFAMDRDPETGNSKETFKAVQLGPRNENSVMTYGRNPPEVQDSDVESARAFYALKDDENGNSPMIGLTPVQDYEPM</sequence>
<dbReference type="Proteomes" id="UP000605986">
    <property type="component" value="Unassembled WGS sequence"/>
</dbReference>
<gene>
    <name evidence="1" type="ORF">F53441_9375</name>
</gene>
<dbReference type="EMBL" id="JAADJG010000416">
    <property type="protein sequence ID" value="KAF4447076.1"/>
    <property type="molecule type" value="Genomic_DNA"/>
</dbReference>
<dbReference type="Pfam" id="PF13688">
    <property type="entry name" value="Reprolysin_5"/>
    <property type="match status" value="1"/>
</dbReference>
<dbReference type="InterPro" id="IPR024079">
    <property type="entry name" value="MetalloPept_cat_dom_sf"/>
</dbReference>
<proteinExistence type="predicted"/>
<evidence type="ECO:0000313" key="2">
    <source>
        <dbReference type="Proteomes" id="UP000605986"/>
    </source>
</evidence>
<dbReference type="AlphaFoldDB" id="A0A8H4NWF9"/>
<evidence type="ECO:0000313" key="1">
    <source>
        <dbReference type="EMBL" id="KAF4447076.1"/>
    </source>
</evidence>
<comment type="caution">
    <text evidence="1">The sequence shown here is derived from an EMBL/GenBank/DDBJ whole genome shotgun (WGS) entry which is preliminary data.</text>
</comment>
<reference evidence="1" key="1">
    <citation type="submission" date="2020-01" db="EMBL/GenBank/DDBJ databases">
        <title>Identification and distribution of gene clusters putatively required for synthesis of sphingolipid metabolism inhibitors in phylogenetically diverse species of the filamentous fungus Fusarium.</title>
        <authorList>
            <person name="Kim H.-S."/>
            <person name="Busman M."/>
            <person name="Brown D.W."/>
            <person name="Divon H."/>
            <person name="Uhlig S."/>
            <person name="Proctor R.H."/>
        </authorList>
    </citation>
    <scope>NUCLEOTIDE SEQUENCE</scope>
    <source>
        <strain evidence="1">NRRL 53441</strain>
    </source>
</reference>
<keyword evidence="2" id="KW-1185">Reference proteome</keyword>
<protein>
    <submittedName>
        <fullName evidence="1">Putative matrix metalloproteinase-11 protein</fullName>
    </submittedName>
</protein>
<dbReference type="Gene3D" id="3.40.390.10">
    <property type="entry name" value="Collagenase (Catalytic Domain)"/>
    <property type="match status" value="1"/>
</dbReference>
<dbReference type="GO" id="GO:0008237">
    <property type="term" value="F:metallopeptidase activity"/>
    <property type="evidence" value="ECO:0007669"/>
    <property type="project" value="InterPro"/>
</dbReference>
<accession>A0A8H4NWF9</accession>
<name>A0A8H4NWF9_9HYPO</name>
<organism evidence="1 2">
    <name type="scientific">Fusarium austroafricanum</name>
    <dbReference type="NCBI Taxonomy" id="2364996"/>
    <lineage>
        <taxon>Eukaryota</taxon>
        <taxon>Fungi</taxon>
        <taxon>Dikarya</taxon>
        <taxon>Ascomycota</taxon>
        <taxon>Pezizomycotina</taxon>
        <taxon>Sordariomycetes</taxon>
        <taxon>Hypocreomycetidae</taxon>
        <taxon>Hypocreales</taxon>
        <taxon>Nectriaceae</taxon>
        <taxon>Fusarium</taxon>
        <taxon>Fusarium concolor species complex</taxon>
    </lineage>
</organism>
<dbReference type="SUPFAM" id="SSF55486">
    <property type="entry name" value="Metalloproteases ('zincins'), catalytic domain"/>
    <property type="match status" value="1"/>
</dbReference>